<evidence type="ECO:0000313" key="15">
    <source>
        <dbReference type="Proteomes" id="UP000051562"/>
    </source>
</evidence>
<evidence type="ECO:0000256" key="9">
    <source>
        <dbReference type="ARBA" id="ARBA00023136"/>
    </source>
</evidence>
<name>A0A0Q3HZ71_9HYPH</name>
<keyword evidence="11" id="KW-1003">Cell membrane</keyword>
<feature type="transmembrane region" description="Helical" evidence="11">
    <location>
        <begin position="118"/>
        <end position="138"/>
    </location>
</feature>
<reference evidence="14 16" key="2">
    <citation type="submission" date="2017-02" db="EMBL/GenBank/DDBJ databases">
        <authorList>
            <person name="Peterson S.W."/>
        </authorList>
    </citation>
    <scope>NUCLEOTIDE SEQUENCE [LARGE SCALE GENOMIC DNA]</scope>
    <source>
        <strain evidence="14 16">DSM 9653</strain>
    </source>
</reference>
<dbReference type="Pfam" id="PF00119">
    <property type="entry name" value="ATP-synt_A"/>
    <property type="match status" value="1"/>
</dbReference>
<evidence type="ECO:0000256" key="5">
    <source>
        <dbReference type="ARBA" id="ARBA00022692"/>
    </source>
</evidence>
<keyword evidence="6 11" id="KW-0375">Hydrogen ion transport</keyword>
<evidence type="ECO:0000256" key="12">
    <source>
        <dbReference type="RuleBase" id="RU000483"/>
    </source>
</evidence>
<evidence type="ECO:0000256" key="6">
    <source>
        <dbReference type="ARBA" id="ARBA00022781"/>
    </source>
</evidence>
<dbReference type="RefSeq" id="WP_055730796.1">
    <property type="nucleotide sequence ID" value="NZ_FUYX01000004.1"/>
</dbReference>
<dbReference type="AlphaFoldDB" id="A0A0Q3HZ71"/>
<keyword evidence="9 11" id="KW-0472">Membrane</keyword>
<dbReference type="CDD" id="cd00310">
    <property type="entry name" value="ATP-synt_Fo_a_6"/>
    <property type="match status" value="1"/>
</dbReference>
<evidence type="ECO:0000256" key="8">
    <source>
        <dbReference type="ARBA" id="ARBA00023065"/>
    </source>
</evidence>
<dbReference type="PANTHER" id="PTHR11410">
    <property type="entry name" value="ATP SYNTHASE SUBUNIT A"/>
    <property type="match status" value="1"/>
</dbReference>
<feature type="transmembrane region" description="Helical" evidence="11">
    <location>
        <begin position="88"/>
        <end position="106"/>
    </location>
</feature>
<dbReference type="PROSITE" id="PS00449">
    <property type="entry name" value="ATPASE_A"/>
    <property type="match status" value="1"/>
</dbReference>
<dbReference type="OrthoDB" id="9809130at2"/>
<dbReference type="InterPro" id="IPR000568">
    <property type="entry name" value="ATP_synth_F0_asu"/>
</dbReference>
<evidence type="ECO:0000256" key="11">
    <source>
        <dbReference type="HAMAP-Rule" id="MF_01393"/>
    </source>
</evidence>
<feature type="transmembrane region" description="Helical" evidence="11">
    <location>
        <begin position="144"/>
        <end position="168"/>
    </location>
</feature>
<dbReference type="NCBIfam" id="TIGR01131">
    <property type="entry name" value="ATP_synt_6_or_A"/>
    <property type="match status" value="1"/>
</dbReference>
<keyword evidence="10 11" id="KW-0066">ATP synthesis</keyword>
<comment type="function">
    <text evidence="11 12">Key component of the proton channel; it plays a direct role in the translocation of protons across the membrane.</text>
</comment>
<dbReference type="GO" id="GO:0046933">
    <property type="term" value="F:proton-transporting ATP synthase activity, rotational mechanism"/>
    <property type="evidence" value="ECO:0007669"/>
    <property type="project" value="UniProtKB-UniRule"/>
</dbReference>
<evidence type="ECO:0000313" key="14">
    <source>
        <dbReference type="EMBL" id="SKB66365.1"/>
    </source>
</evidence>
<keyword evidence="4 11" id="KW-0138">CF(0)</keyword>
<dbReference type="EMBL" id="FUYX01000004">
    <property type="protein sequence ID" value="SKB66365.1"/>
    <property type="molecule type" value="Genomic_DNA"/>
</dbReference>
<dbReference type="STRING" id="53254.SAMN05660750_01712"/>
<dbReference type="HAMAP" id="MF_01393">
    <property type="entry name" value="ATP_synth_a_bact"/>
    <property type="match status" value="1"/>
</dbReference>
<dbReference type="InterPro" id="IPR035908">
    <property type="entry name" value="F0_ATP_A_sf"/>
</dbReference>
<protein>
    <recommendedName>
        <fullName evidence="11 12">ATP synthase subunit a</fullName>
    </recommendedName>
    <alternativeName>
        <fullName evidence="11">ATP synthase F0 sector subunit a</fullName>
    </alternativeName>
    <alternativeName>
        <fullName evidence="11">F-ATPase subunit 6</fullName>
    </alternativeName>
</protein>
<dbReference type="NCBIfam" id="NF004482">
    <property type="entry name" value="PRK05815.2-4"/>
    <property type="match status" value="1"/>
</dbReference>
<gene>
    <name evidence="11" type="primary">atpB</name>
    <name evidence="13" type="ORF">ARD30_07105</name>
    <name evidence="14" type="ORF">SAMN05660750_01712</name>
</gene>
<feature type="transmembrane region" description="Helical" evidence="11">
    <location>
        <begin position="33"/>
        <end position="52"/>
    </location>
</feature>
<dbReference type="SUPFAM" id="SSF81336">
    <property type="entry name" value="F1F0 ATP synthase subunit A"/>
    <property type="match status" value="1"/>
</dbReference>
<organism evidence="13 15">
    <name type="scientific">Bosea thiooxidans</name>
    <dbReference type="NCBI Taxonomy" id="53254"/>
    <lineage>
        <taxon>Bacteria</taxon>
        <taxon>Pseudomonadati</taxon>
        <taxon>Pseudomonadota</taxon>
        <taxon>Alphaproteobacteria</taxon>
        <taxon>Hyphomicrobiales</taxon>
        <taxon>Boseaceae</taxon>
        <taxon>Bosea</taxon>
    </lineage>
</organism>
<dbReference type="Gene3D" id="1.20.120.220">
    <property type="entry name" value="ATP synthase, F0 complex, subunit A"/>
    <property type="match status" value="1"/>
</dbReference>
<dbReference type="EMBL" id="LMAR01000089">
    <property type="protein sequence ID" value="KQK27861.1"/>
    <property type="molecule type" value="Genomic_DNA"/>
</dbReference>
<dbReference type="Proteomes" id="UP000190130">
    <property type="component" value="Unassembled WGS sequence"/>
</dbReference>
<dbReference type="GO" id="GO:0045259">
    <property type="term" value="C:proton-transporting ATP synthase complex"/>
    <property type="evidence" value="ECO:0007669"/>
    <property type="project" value="UniProtKB-KW"/>
</dbReference>
<dbReference type="GO" id="GO:0005886">
    <property type="term" value="C:plasma membrane"/>
    <property type="evidence" value="ECO:0007669"/>
    <property type="project" value="UniProtKB-SubCell"/>
</dbReference>
<evidence type="ECO:0000256" key="3">
    <source>
        <dbReference type="ARBA" id="ARBA00022448"/>
    </source>
</evidence>
<dbReference type="PANTHER" id="PTHR11410:SF0">
    <property type="entry name" value="ATP SYNTHASE SUBUNIT A"/>
    <property type="match status" value="1"/>
</dbReference>
<keyword evidence="5 11" id="KW-0812">Transmembrane</keyword>
<evidence type="ECO:0000313" key="13">
    <source>
        <dbReference type="EMBL" id="KQK27861.1"/>
    </source>
</evidence>
<keyword evidence="3 11" id="KW-0813">Transport</keyword>
<accession>A0A0Q3HZ71</accession>
<reference evidence="13 15" key="1">
    <citation type="submission" date="2015-10" db="EMBL/GenBank/DDBJ databases">
        <title>Draft genome of Bosea thiooxidans.</title>
        <authorList>
            <person name="Wang X."/>
        </authorList>
    </citation>
    <scope>NUCLEOTIDE SEQUENCE [LARGE SCALE GENOMIC DNA]</scope>
    <source>
        <strain evidence="13 15">CGMCC 9174</strain>
    </source>
</reference>
<sequence length="254" mass="26978">MAAGGGIDPIHQFHINPIVELKPFGVDLSFTNTSLWMVIVLAVVSAIMIYGSSQRSVVPGRLQSLAEMAYEFVASTMTGVMGKDGLKFFPFVFSLFMFVLASNLLGLLPGSFTVTSQIIVTAALALLVISIVVIYGVVKHGTHFFGLFVPSGVPGWLLPFMVLIEAVSFLSRPVSLSLRLFGNMLAGHIALKVFGGFVVVLLGSGAALNYAIAPLPLLLAVALTALEVLVAVLQAYVFAILTCVYLNDALHPGH</sequence>
<evidence type="ECO:0000256" key="7">
    <source>
        <dbReference type="ARBA" id="ARBA00022989"/>
    </source>
</evidence>
<keyword evidence="15" id="KW-1185">Reference proteome</keyword>
<evidence type="ECO:0000256" key="2">
    <source>
        <dbReference type="ARBA" id="ARBA00006810"/>
    </source>
</evidence>
<feature type="transmembrane region" description="Helical" evidence="11">
    <location>
        <begin position="189"/>
        <end position="212"/>
    </location>
</feature>
<dbReference type="InterPro" id="IPR023011">
    <property type="entry name" value="ATP_synth_F0_asu_AS"/>
</dbReference>
<comment type="similarity">
    <text evidence="2 11 12">Belongs to the ATPase A chain family.</text>
</comment>
<keyword evidence="8 11" id="KW-0406">Ion transport</keyword>
<dbReference type="Proteomes" id="UP000051562">
    <property type="component" value="Unassembled WGS sequence"/>
</dbReference>
<evidence type="ECO:0000256" key="1">
    <source>
        <dbReference type="ARBA" id="ARBA00004141"/>
    </source>
</evidence>
<dbReference type="PRINTS" id="PR00123">
    <property type="entry name" value="ATPASEA"/>
</dbReference>
<feature type="transmembrane region" description="Helical" evidence="11">
    <location>
        <begin position="218"/>
        <end position="246"/>
    </location>
</feature>
<evidence type="ECO:0000256" key="4">
    <source>
        <dbReference type="ARBA" id="ARBA00022547"/>
    </source>
</evidence>
<proteinExistence type="inferred from homology"/>
<evidence type="ECO:0000256" key="10">
    <source>
        <dbReference type="ARBA" id="ARBA00023310"/>
    </source>
</evidence>
<comment type="subcellular location">
    <subcellularLocation>
        <location evidence="11 12">Cell membrane</location>
        <topology evidence="11 12">Multi-pass membrane protein</topology>
    </subcellularLocation>
    <subcellularLocation>
        <location evidence="1">Membrane</location>
        <topology evidence="1">Multi-pass membrane protein</topology>
    </subcellularLocation>
</comment>
<evidence type="ECO:0000313" key="16">
    <source>
        <dbReference type="Proteomes" id="UP000190130"/>
    </source>
</evidence>
<dbReference type="InterPro" id="IPR045083">
    <property type="entry name" value="ATP_synth_F0_asu_bact/mt"/>
</dbReference>
<keyword evidence="7 11" id="KW-1133">Transmembrane helix</keyword>